<accession>A0A1W6JTG7</accession>
<organism evidence="2 3">
    <name type="scientific">Shewanella phage SppYZU05</name>
    <dbReference type="NCBI Taxonomy" id="1970795"/>
    <lineage>
        <taxon>Viruses</taxon>
        <taxon>Duplodnaviria</taxon>
        <taxon>Heunggongvirae</taxon>
        <taxon>Uroviricota</taxon>
        <taxon>Caudoviricetes</taxon>
        <taxon>Chaseviridae</taxon>
        <taxon>Nefertitivirinae</taxon>
        <taxon>Yushanvirus</taxon>
        <taxon>Yushanvirus SppYZU05</taxon>
    </lineage>
</organism>
<evidence type="ECO:0008006" key="4">
    <source>
        <dbReference type="Google" id="ProtNLM"/>
    </source>
</evidence>
<feature type="region of interest" description="Disordered" evidence="1">
    <location>
        <begin position="350"/>
        <end position="380"/>
    </location>
</feature>
<dbReference type="InterPro" id="IPR016913">
    <property type="entry name" value="UCP029215"/>
</dbReference>
<evidence type="ECO:0000313" key="3">
    <source>
        <dbReference type="Proteomes" id="UP000221216"/>
    </source>
</evidence>
<feature type="compositionally biased region" description="Low complexity" evidence="1">
    <location>
        <begin position="201"/>
        <end position="212"/>
    </location>
</feature>
<evidence type="ECO:0000256" key="1">
    <source>
        <dbReference type="SAM" id="MobiDB-lite"/>
    </source>
</evidence>
<reference evidence="2 3" key="1">
    <citation type="submission" date="2017-03" db="EMBL/GenBank/DDBJ databases">
        <title>Isolation of lytic bacteriophages infecting Shewanella putrefaciens and Shewanella baltica for biocontrol of fish and shrimp spoilage during chilled storage.</title>
        <authorList>
            <person name="Yang Z."/>
            <person name="Tao X."/>
            <person name="Gao L."/>
            <person name="Rao S."/>
        </authorList>
    </citation>
    <scope>NUCLEOTIDE SEQUENCE [LARGE SCALE GENOMIC DNA]</scope>
</reference>
<keyword evidence="3" id="KW-1185">Reference proteome</keyword>
<gene>
    <name evidence="2" type="ORF">SppYZU05_20</name>
</gene>
<dbReference type="PIRSF" id="PIRSF029215">
    <property type="entry name" value="UCP029215"/>
    <property type="match status" value="1"/>
</dbReference>
<protein>
    <recommendedName>
        <fullName evidence="4">Head protein</fullName>
    </recommendedName>
</protein>
<dbReference type="Pfam" id="PF09979">
    <property type="entry name" value="DUF2213"/>
    <property type="match status" value="1"/>
</dbReference>
<dbReference type="EMBL" id="KY709296">
    <property type="protein sequence ID" value="ARM70546.1"/>
    <property type="molecule type" value="Genomic_DNA"/>
</dbReference>
<name>A0A1W6JTG7_9CAUD</name>
<evidence type="ECO:0000313" key="2">
    <source>
        <dbReference type="EMBL" id="ARM70546.1"/>
    </source>
</evidence>
<sequence>MLLRKLQVSLSDNGCDLPTQRVFKDSGAMIAPATIARTGIMNYSAGQLGKLFSDLPATQVVKVMTTAEELFCKDSIESYHSSPITILHPDDDVDVDNASELQHGHIVGLPFRDGDNLKAHIVLSDRAALDAIEQGMEQLSSGHGAQLIRLSDEEAKRVGYHAIKTTIRNNHVAIVPSGRAGNARIADSAELLEEEVDEAVLPENGSEGSNEPEGSDKTNLEQKLKDAEELHETTTAKLHDAEAKLEAVHTELETLKAEVTRLSDQLAGDEHKASVKQQVRDALDFLATASQFTDKDLVGMEPIEAKRVILQDHTGKDMSDRSDTYINARYEILLEDADNGDDSAISTALKDNLSFDPTPAARPSKSDEARQRMVNRNSHK</sequence>
<dbReference type="Proteomes" id="UP000221216">
    <property type="component" value="Segment"/>
</dbReference>
<proteinExistence type="predicted"/>
<feature type="region of interest" description="Disordered" evidence="1">
    <location>
        <begin position="198"/>
        <end position="221"/>
    </location>
</feature>